<dbReference type="PANTHER" id="PTHR35692:SF1">
    <property type="entry name" value="F26F24.11"/>
    <property type="match status" value="1"/>
</dbReference>
<keyword evidence="3" id="KW-1185">Reference proteome</keyword>
<dbReference type="Proteomes" id="UP001174677">
    <property type="component" value="Chromosome 18"/>
</dbReference>
<reference evidence="2 3" key="1">
    <citation type="journal article" date="2023" name="Plant Biotechnol. J.">
        <title>Chromosome-level wild Hevea brasiliensis genome provides new tools for genomic-assisted breeding and valuable loci to elevate rubber yield.</title>
        <authorList>
            <person name="Cheng H."/>
            <person name="Song X."/>
            <person name="Hu Y."/>
            <person name="Wu T."/>
            <person name="Yang Q."/>
            <person name="An Z."/>
            <person name="Feng S."/>
            <person name="Deng Z."/>
            <person name="Wu W."/>
            <person name="Zeng X."/>
            <person name="Tu M."/>
            <person name="Wang X."/>
            <person name="Huang H."/>
        </authorList>
    </citation>
    <scope>NUCLEOTIDE SEQUENCE [LARGE SCALE GENOMIC DNA]</scope>
    <source>
        <strain evidence="2">MT/VB/25A 57/8</strain>
    </source>
</reference>
<dbReference type="PANTHER" id="PTHR35692">
    <property type="entry name" value="F26F24.11"/>
    <property type="match status" value="1"/>
</dbReference>
<feature type="region of interest" description="Disordered" evidence="1">
    <location>
        <begin position="59"/>
        <end position="91"/>
    </location>
</feature>
<comment type="caution">
    <text evidence="2">The sequence shown here is derived from an EMBL/GenBank/DDBJ whole genome shotgun (WGS) entry which is preliminary data.</text>
</comment>
<feature type="compositionally biased region" description="Polar residues" evidence="1">
    <location>
        <begin position="78"/>
        <end position="90"/>
    </location>
</feature>
<feature type="region of interest" description="Disordered" evidence="1">
    <location>
        <begin position="133"/>
        <end position="216"/>
    </location>
</feature>
<sequence>MADFGNLSDTDDSAVEELISQAQDLSVLEQVSKINCAAFSDSLLPSDLETRFLKLKPKPKSSNAHFNFDSLRGKTVHGSPNKTGSVGKTSSMKDEVDSFLNAKDKESASKGFVSFPLNSSIGEEIFFPVDENPSREKGLEEKSKDESLFSPSDSSNSWIENFISTPSKHNSGKRSSFNSKLKSESFNSPLGSPNYSMDSPSPPRKTGCFWCSPKKDSKKKKKENWNIIEWGSKNDEFLSVLNTFSSKEQEKILRQAMKEQEKISREAEKIVQWAKQASDRMSFHGIEDELSDDDDKSKI</sequence>
<feature type="compositionally biased region" description="Polar residues" evidence="1">
    <location>
        <begin position="149"/>
        <end position="199"/>
    </location>
</feature>
<dbReference type="EMBL" id="JARPOI010000018">
    <property type="protein sequence ID" value="KAJ9134937.1"/>
    <property type="molecule type" value="Genomic_DNA"/>
</dbReference>
<gene>
    <name evidence="2" type="ORF">P3X46_032173</name>
</gene>
<evidence type="ECO:0008006" key="4">
    <source>
        <dbReference type="Google" id="ProtNLM"/>
    </source>
</evidence>
<evidence type="ECO:0000313" key="2">
    <source>
        <dbReference type="EMBL" id="KAJ9134937.1"/>
    </source>
</evidence>
<name>A0ABQ9KCL2_HEVBR</name>
<accession>A0ABQ9KCL2</accession>
<proteinExistence type="predicted"/>
<evidence type="ECO:0000256" key="1">
    <source>
        <dbReference type="SAM" id="MobiDB-lite"/>
    </source>
</evidence>
<organism evidence="2 3">
    <name type="scientific">Hevea brasiliensis</name>
    <name type="common">Para rubber tree</name>
    <name type="synonym">Siphonia brasiliensis</name>
    <dbReference type="NCBI Taxonomy" id="3981"/>
    <lineage>
        <taxon>Eukaryota</taxon>
        <taxon>Viridiplantae</taxon>
        <taxon>Streptophyta</taxon>
        <taxon>Embryophyta</taxon>
        <taxon>Tracheophyta</taxon>
        <taxon>Spermatophyta</taxon>
        <taxon>Magnoliopsida</taxon>
        <taxon>eudicotyledons</taxon>
        <taxon>Gunneridae</taxon>
        <taxon>Pentapetalae</taxon>
        <taxon>rosids</taxon>
        <taxon>fabids</taxon>
        <taxon>Malpighiales</taxon>
        <taxon>Euphorbiaceae</taxon>
        <taxon>Crotonoideae</taxon>
        <taxon>Micrandreae</taxon>
        <taxon>Hevea</taxon>
    </lineage>
</organism>
<evidence type="ECO:0000313" key="3">
    <source>
        <dbReference type="Proteomes" id="UP001174677"/>
    </source>
</evidence>
<protein>
    <recommendedName>
        <fullName evidence="4">Hepatoma-derived growth factor-related protein 2-like</fullName>
    </recommendedName>
</protein>
<feature type="compositionally biased region" description="Basic and acidic residues" evidence="1">
    <location>
        <begin position="133"/>
        <end position="147"/>
    </location>
</feature>